<evidence type="ECO:0000256" key="1">
    <source>
        <dbReference type="ARBA" id="ARBA00004604"/>
    </source>
</evidence>
<evidence type="ECO:0000256" key="3">
    <source>
        <dbReference type="ARBA" id="ARBA00022517"/>
    </source>
</evidence>
<dbReference type="NCBIfam" id="TIGR03400">
    <property type="entry name" value="18S_RNA_Rcl1p"/>
    <property type="match status" value="1"/>
</dbReference>
<dbReference type="GO" id="GO:0005730">
    <property type="term" value="C:nucleolus"/>
    <property type="evidence" value="ECO:0007669"/>
    <property type="project" value="UniProtKB-SubCell"/>
</dbReference>
<feature type="domain" description="RNA 3'-terminal phosphate cyclase" evidence="5">
    <location>
        <begin position="10"/>
        <end position="325"/>
    </location>
</feature>
<evidence type="ECO:0000256" key="2">
    <source>
        <dbReference type="ARBA" id="ARBA00007089"/>
    </source>
</evidence>
<dbReference type="GO" id="GO:0004521">
    <property type="term" value="F:RNA endonuclease activity"/>
    <property type="evidence" value="ECO:0007669"/>
    <property type="project" value="TreeGrafter"/>
</dbReference>
<evidence type="ECO:0000313" key="7">
    <source>
        <dbReference type="EMBL" id="CAD8048207.1"/>
    </source>
</evidence>
<comment type="subcellular location">
    <subcellularLocation>
        <location evidence="1">Nucleus</location>
        <location evidence="1">Nucleolus</location>
    </subcellularLocation>
</comment>
<keyword evidence="8" id="KW-1185">Reference proteome</keyword>
<evidence type="ECO:0000259" key="5">
    <source>
        <dbReference type="Pfam" id="PF01137"/>
    </source>
</evidence>
<dbReference type="EMBL" id="CAJJDN010000003">
    <property type="protein sequence ID" value="CAD8048207.1"/>
    <property type="molecule type" value="Genomic_DNA"/>
</dbReference>
<proteinExistence type="inferred from homology"/>
<evidence type="ECO:0008006" key="9">
    <source>
        <dbReference type="Google" id="ProtNLM"/>
    </source>
</evidence>
<dbReference type="InterPro" id="IPR023797">
    <property type="entry name" value="RNA3'_phos_cyclase_dom"/>
</dbReference>
<dbReference type="InterPro" id="IPR000228">
    <property type="entry name" value="RNA3'_term_phos_cyc"/>
</dbReference>
<dbReference type="Pfam" id="PF05189">
    <property type="entry name" value="RTC_insert"/>
    <property type="match status" value="1"/>
</dbReference>
<dbReference type="OrthoDB" id="1911237at2759"/>
<dbReference type="AlphaFoldDB" id="A0A8S1K7H7"/>
<dbReference type="InterPro" id="IPR016443">
    <property type="entry name" value="RNA3'_term_phos_cyc_type_2"/>
</dbReference>
<reference evidence="7" key="1">
    <citation type="submission" date="2021-01" db="EMBL/GenBank/DDBJ databases">
        <authorList>
            <consortium name="Genoscope - CEA"/>
            <person name="William W."/>
        </authorList>
    </citation>
    <scope>NUCLEOTIDE SEQUENCE</scope>
</reference>
<dbReference type="GO" id="GO:0000479">
    <property type="term" value="P:endonucleolytic cleavage of tricistronic rRNA transcript (SSU-rRNA, 5.8S rRNA, LSU-rRNA)"/>
    <property type="evidence" value="ECO:0007669"/>
    <property type="project" value="TreeGrafter"/>
</dbReference>
<dbReference type="Proteomes" id="UP000692954">
    <property type="component" value="Unassembled WGS sequence"/>
</dbReference>
<dbReference type="Pfam" id="PF01137">
    <property type="entry name" value="RTC"/>
    <property type="match status" value="1"/>
</dbReference>
<accession>A0A8S1K7H7</accession>
<organism evidence="7 8">
    <name type="scientific">Paramecium sonneborni</name>
    <dbReference type="NCBI Taxonomy" id="65129"/>
    <lineage>
        <taxon>Eukaryota</taxon>
        <taxon>Sar</taxon>
        <taxon>Alveolata</taxon>
        <taxon>Ciliophora</taxon>
        <taxon>Intramacronucleata</taxon>
        <taxon>Oligohymenophorea</taxon>
        <taxon>Peniculida</taxon>
        <taxon>Parameciidae</taxon>
        <taxon>Paramecium</taxon>
    </lineage>
</organism>
<dbReference type="PANTHER" id="PTHR11096">
    <property type="entry name" value="RNA 3' TERMINAL PHOSPHATE CYCLASE"/>
    <property type="match status" value="1"/>
</dbReference>
<evidence type="ECO:0000259" key="6">
    <source>
        <dbReference type="Pfam" id="PF05189"/>
    </source>
</evidence>
<dbReference type="PANTHER" id="PTHR11096:SF1">
    <property type="entry name" value="RNA 3'-TERMINAL PHOSPHATE CYCLASE-LIKE PROTEIN"/>
    <property type="match status" value="1"/>
</dbReference>
<gene>
    <name evidence="7" type="ORF">PSON_ATCC_30995.1.T0030116</name>
</gene>
<dbReference type="InterPro" id="IPR013791">
    <property type="entry name" value="RNA3'-term_phos_cycl_insert"/>
</dbReference>
<comment type="caution">
    <text evidence="7">The sequence shown here is derived from an EMBL/GenBank/DDBJ whole genome shotgun (WGS) entry which is preliminary data.</text>
</comment>
<feature type="domain" description="RNA 3'-terminal phosphate cyclase insert" evidence="6">
    <location>
        <begin position="171"/>
        <end position="272"/>
    </location>
</feature>
<name>A0A8S1K7H7_9CILI</name>
<protein>
    <recommendedName>
        <fullName evidence="9">RNA 3'-terminal phosphate cyclase</fullName>
    </recommendedName>
</protein>
<evidence type="ECO:0000313" key="8">
    <source>
        <dbReference type="Proteomes" id="UP000692954"/>
    </source>
</evidence>
<evidence type="ECO:0000256" key="4">
    <source>
        <dbReference type="ARBA" id="ARBA00023242"/>
    </source>
</evidence>
<sequence>MISFQQVINFREILLCSTLSERAVKIEFQQYPGPHLQTMLKLLQLIQTGCKIDVNTKGITYIPGIITNQDGMLQTYNCGVDRSISYYLEILIMLSLFGKAPLNIELNGITNDQTDQSVDSIINAYIPLIKKFIPDWDVSLKVTRRGFLAGTGTVILHSKPIKQIQSTSLIERGPICKIRGVCSGSKVAPNILNRVVSQSRNIFNDYIPDVWIHTDLQKTQKGIEFQSGYAVSLIAESTNGLFISCDCEYSNELINPEKVGETAALRLLDEIKNSGCVDTTQQQYALLLMAISQKKVSQIKLGRISTHTIETLRIIRSIFGVTFNIEDSVFSCIGCGLINLSRQTQ</sequence>
<keyword evidence="3" id="KW-0690">Ribosome biogenesis</keyword>
<comment type="similarity">
    <text evidence="2">Belongs to the RNA 3'-terminal cyclase family. Type 2 subfamily.</text>
</comment>
<keyword evidence="4" id="KW-0539">Nucleus</keyword>